<evidence type="ECO:0000313" key="2">
    <source>
        <dbReference type="Proteomes" id="UP001165190"/>
    </source>
</evidence>
<dbReference type="AlphaFoldDB" id="A0A9W7GTS8"/>
<sequence length="78" mass="8812">MSYLRTHHHVGINNCAFLELFAIPSKVCNSTDCASIKGTHCYRLVENVNAFTLLKNYLKVFANSRKLFTIIIPGNEIP</sequence>
<reference evidence="1" key="1">
    <citation type="submission" date="2023-05" db="EMBL/GenBank/DDBJ databases">
        <title>Genome and transcriptome analyses reveal genes involved in the formation of fine ridges on petal epidermal cells in Hibiscus trionum.</title>
        <authorList>
            <person name="Koshimizu S."/>
            <person name="Masuda S."/>
            <person name="Ishii T."/>
            <person name="Shirasu K."/>
            <person name="Hoshino A."/>
            <person name="Arita M."/>
        </authorList>
    </citation>
    <scope>NUCLEOTIDE SEQUENCE</scope>
    <source>
        <strain evidence="1">Hamamatsu line</strain>
    </source>
</reference>
<protein>
    <submittedName>
        <fullName evidence="1">Uncharacterized protein</fullName>
    </submittedName>
</protein>
<keyword evidence="2" id="KW-1185">Reference proteome</keyword>
<dbReference type="EMBL" id="BSYR01000003">
    <property type="protein sequence ID" value="GMI65499.1"/>
    <property type="molecule type" value="Genomic_DNA"/>
</dbReference>
<proteinExistence type="predicted"/>
<comment type="caution">
    <text evidence="1">The sequence shown here is derived from an EMBL/GenBank/DDBJ whole genome shotgun (WGS) entry which is preliminary data.</text>
</comment>
<dbReference type="OrthoDB" id="1751997at2759"/>
<organism evidence="1 2">
    <name type="scientific">Hibiscus trionum</name>
    <name type="common">Flower of an hour</name>
    <dbReference type="NCBI Taxonomy" id="183268"/>
    <lineage>
        <taxon>Eukaryota</taxon>
        <taxon>Viridiplantae</taxon>
        <taxon>Streptophyta</taxon>
        <taxon>Embryophyta</taxon>
        <taxon>Tracheophyta</taxon>
        <taxon>Spermatophyta</taxon>
        <taxon>Magnoliopsida</taxon>
        <taxon>eudicotyledons</taxon>
        <taxon>Gunneridae</taxon>
        <taxon>Pentapetalae</taxon>
        <taxon>rosids</taxon>
        <taxon>malvids</taxon>
        <taxon>Malvales</taxon>
        <taxon>Malvaceae</taxon>
        <taxon>Malvoideae</taxon>
        <taxon>Hibiscus</taxon>
    </lineage>
</organism>
<name>A0A9W7GTS8_HIBTR</name>
<gene>
    <name evidence="1" type="ORF">HRI_000219200</name>
</gene>
<accession>A0A9W7GTS8</accession>
<evidence type="ECO:0000313" key="1">
    <source>
        <dbReference type="EMBL" id="GMI65499.1"/>
    </source>
</evidence>
<dbReference type="Proteomes" id="UP001165190">
    <property type="component" value="Unassembled WGS sequence"/>
</dbReference>